<name>D2V8A0_NAEGR</name>
<protein>
    <submittedName>
        <fullName evidence="1">Predicted protein</fullName>
    </submittedName>
</protein>
<organism evidence="2">
    <name type="scientific">Naegleria gruberi</name>
    <name type="common">Amoeba</name>
    <dbReference type="NCBI Taxonomy" id="5762"/>
    <lineage>
        <taxon>Eukaryota</taxon>
        <taxon>Discoba</taxon>
        <taxon>Heterolobosea</taxon>
        <taxon>Tetramitia</taxon>
        <taxon>Eutetramitia</taxon>
        <taxon>Vahlkampfiidae</taxon>
        <taxon>Naegleria</taxon>
    </lineage>
</organism>
<gene>
    <name evidence="1" type="ORF">NAEGRDRAFT_31961</name>
</gene>
<dbReference type="GO" id="GO:0005730">
    <property type="term" value="C:nucleolus"/>
    <property type="evidence" value="ECO:0007669"/>
    <property type="project" value="TreeGrafter"/>
</dbReference>
<evidence type="ECO:0000313" key="1">
    <source>
        <dbReference type="EMBL" id="EFC47141.1"/>
    </source>
</evidence>
<dbReference type="PANTHER" id="PTHR28511:SF2">
    <property type="entry name" value="ENDONUCLEASE V"/>
    <property type="match status" value="1"/>
</dbReference>
<dbReference type="FunCoup" id="D2V8A0">
    <property type="interactions" value="65"/>
</dbReference>
<dbReference type="GO" id="GO:0005737">
    <property type="term" value="C:cytoplasm"/>
    <property type="evidence" value="ECO:0007669"/>
    <property type="project" value="TreeGrafter"/>
</dbReference>
<dbReference type="Pfam" id="PF04493">
    <property type="entry name" value="Endonuclease_5"/>
    <property type="match status" value="1"/>
</dbReference>
<dbReference type="VEuPathDB" id="AmoebaDB:NAEGRDRAFT_31961"/>
<dbReference type="InParanoid" id="D2V8A0"/>
<dbReference type="GeneID" id="8861187"/>
<dbReference type="Proteomes" id="UP000006671">
    <property type="component" value="Unassembled WGS sequence"/>
</dbReference>
<keyword evidence="2" id="KW-1185">Reference proteome</keyword>
<evidence type="ECO:0000313" key="2">
    <source>
        <dbReference type="Proteomes" id="UP000006671"/>
    </source>
</evidence>
<dbReference type="CDD" id="cd06559">
    <property type="entry name" value="Endonuclease_V"/>
    <property type="match status" value="1"/>
</dbReference>
<dbReference type="OMA" id="CGIASHF"/>
<dbReference type="eggNOG" id="KOG4417">
    <property type="taxonomic scope" value="Eukaryota"/>
</dbReference>
<dbReference type="AlphaFoldDB" id="D2V8A0"/>
<dbReference type="InterPro" id="IPR007581">
    <property type="entry name" value="Endonuclease-V"/>
</dbReference>
<dbReference type="GO" id="GO:0003727">
    <property type="term" value="F:single-stranded RNA binding"/>
    <property type="evidence" value="ECO:0007669"/>
    <property type="project" value="TreeGrafter"/>
</dbReference>
<dbReference type="GO" id="GO:0006281">
    <property type="term" value="P:DNA repair"/>
    <property type="evidence" value="ECO:0007669"/>
    <property type="project" value="InterPro"/>
</dbReference>
<accession>D2V8A0</accession>
<dbReference type="EMBL" id="GG738856">
    <property type="protein sequence ID" value="EFC47141.1"/>
    <property type="molecule type" value="Genomic_DNA"/>
</dbReference>
<reference evidence="1 2" key="1">
    <citation type="journal article" date="2010" name="Cell">
        <title>The genome of Naegleria gruberi illuminates early eukaryotic versatility.</title>
        <authorList>
            <person name="Fritz-Laylin L.K."/>
            <person name="Prochnik S.E."/>
            <person name="Ginger M.L."/>
            <person name="Dacks J.B."/>
            <person name="Carpenter M.L."/>
            <person name="Field M.C."/>
            <person name="Kuo A."/>
            <person name="Paredez A."/>
            <person name="Chapman J."/>
            <person name="Pham J."/>
            <person name="Shu S."/>
            <person name="Neupane R."/>
            <person name="Cipriano M."/>
            <person name="Mancuso J."/>
            <person name="Tu H."/>
            <person name="Salamov A."/>
            <person name="Lindquist E."/>
            <person name="Shapiro H."/>
            <person name="Lucas S."/>
            <person name="Grigoriev I.V."/>
            <person name="Cande W.Z."/>
            <person name="Fulton C."/>
            <person name="Rokhsar D.S."/>
            <person name="Dawson S.C."/>
        </authorList>
    </citation>
    <scope>NUCLEOTIDE SEQUENCE [LARGE SCALE GENOMIC DNA]</scope>
    <source>
        <strain evidence="1 2">NEG-M</strain>
    </source>
</reference>
<proteinExistence type="predicted"/>
<dbReference type="Gene3D" id="3.30.2170.10">
    <property type="entry name" value="archaeoglobus fulgidus dsm 4304 superfamily"/>
    <property type="match status" value="1"/>
</dbReference>
<dbReference type="RefSeq" id="XP_002679885.1">
    <property type="nucleotide sequence ID" value="XM_002679839.1"/>
</dbReference>
<sequence length="261" mass="29637">MRASNDGKSNHNNGFDYSGWKTEQYNLKRQMILRDHNLTFDPKNLDKTLKLIGGVDISFENGNSNRAIATLIVLSFPDLKIVHEESEQVEMTLPYIAGYLAFREVPHIQRLIENVRNKVPHMMPQVILVDGNGHLHQRGFGSACHLGVVENIPTIGVAKKILMVKGLTDEYIDGLEQQLTRKGECIDIDIDSEKRIGCILKTDNITNVYISPGHRVCLDTAVSIVKRCSLKSIPEPIYQADLISRNHVKKYFKKSKNPRRY</sequence>
<dbReference type="OrthoDB" id="20018at2759"/>
<dbReference type="STRING" id="5762.D2V8A0"/>
<dbReference type="GO" id="GO:0016891">
    <property type="term" value="F:RNA endonuclease activity producing 5'-phosphomonoesters, hydrolytic mechanism"/>
    <property type="evidence" value="ECO:0007669"/>
    <property type="project" value="TreeGrafter"/>
</dbReference>
<dbReference type="PANTHER" id="PTHR28511">
    <property type="entry name" value="ENDONUCLEASE V"/>
    <property type="match status" value="1"/>
</dbReference>
<dbReference type="KEGG" id="ngr:NAEGRDRAFT_31961"/>